<accession>A0A3M6QXS1</accession>
<organism evidence="1 2">
    <name type="scientific">Vandammella animalimorsus</name>
    <dbReference type="NCBI Taxonomy" id="2029117"/>
    <lineage>
        <taxon>Bacteria</taxon>
        <taxon>Pseudomonadati</taxon>
        <taxon>Pseudomonadota</taxon>
        <taxon>Betaproteobacteria</taxon>
        <taxon>Burkholderiales</taxon>
        <taxon>Comamonadaceae</taxon>
        <taxon>Vandammella</taxon>
    </lineage>
</organism>
<proteinExistence type="predicted"/>
<evidence type="ECO:0000313" key="2">
    <source>
        <dbReference type="Proteomes" id="UP000275180"/>
    </source>
</evidence>
<feature type="non-terminal residue" evidence="1">
    <location>
        <position position="1"/>
    </location>
</feature>
<sequence>GSVSSGADAVTVKLRCVNAQVCTVPATVTIPAGQSQVAVPVTGVDVGSTHIEATADGHTASTPVEMETVLPQVVFHSLDGHRTTSSVRDDFSIALRVPGAVWPGSAELVEAASIQLDLVEQTPAGVVNGFYSAATGGNLITQLTIAAGRNSSGSAYIAQPALAGSYRVQADVAGITSGQSAVQTVAAAEQALQLKPYRGSKIVVGKGMRSYHRGGDSDLSVQRIVNGSVSSGADAVTVKLRCVNAQVCAVPETVTIPAGQSQVAVPVTGVDVGSTQIEATAAGFGPGVVTMETIAPRLTITNVPATLAAGASRHLYARAQVPGAVWPDHQTPAADLTLSWTSAVPSVGTVTASVRWNAGAGQSQAATFQGVAPGATTVTVSAPGFVPATSAAIQVTTP</sequence>
<reference evidence="1 2" key="1">
    <citation type="submission" date="2018-10" db="EMBL/GenBank/DDBJ databases">
        <title>Comamonadaceae CDC group NO-1 genome sequencing and assembly.</title>
        <authorList>
            <person name="Bernier A.-M."/>
            <person name="Bernard K."/>
        </authorList>
    </citation>
    <scope>NUCLEOTIDE SEQUENCE [LARGE SCALE GENOMIC DNA]</scope>
    <source>
        <strain evidence="1 2">NML180582</strain>
    </source>
</reference>
<name>A0A3M6QXS1_9BURK</name>
<dbReference type="Proteomes" id="UP000275180">
    <property type="component" value="Unassembled WGS sequence"/>
</dbReference>
<dbReference type="EMBL" id="RDQJ01000041">
    <property type="protein sequence ID" value="RMX07389.1"/>
    <property type="molecule type" value="Genomic_DNA"/>
</dbReference>
<gene>
    <name evidence="1" type="ORF">EBQ34_14625</name>
</gene>
<comment type="caution">
    <text evidence="1">The sequence shown here is derived from an EMBL/GenBank/DDBJ whole genome shotgun (WGS) entry which is preliminary data.</text>
</comment>
<protein>
    <submittedName>
        <fullName evidence="1">Uncharacterized protein</fullName>
    </submittedName>
</protein>
<evidence type="ECO:0000313" key="1">
    <source>
        <dbReference type="EMBL" id="RMX07389.1"/>
    </source>
</evidence>
<dbReference type="RefSeq" id="WP_238946581.1">
    <property type="nucleotide sequence ID" value="NZ_RDQJ01000041.1"/>
</dbReference>
<dbReference type="AlphaFoldDB" id="A0A3M6QXS1"/>